<evidence type="ECO:0000313" key="2">
    <source>
        <dbReference type="EMBL" id="CAG8798252.1"/>
    </source>
</evidence>
<name>A0A9N9P308_9GLOM</name>
<dbReference type="Gene3D" id="3.40.30.10">
    <property type="entry name" value="Glutaredoxin"/>
    <property type="match status" value="1"/>
</dbReference>
<dbReference type="EMBL" id="CAJVPY010032857">
    <property type="protein sequence ID" value="CAG8798252.1"/>
    <property type="molecule type" value="Genomic_DNA"/>
</dbReference>
<evidence type="ECO:0000313" key="3">
    <source>
        <dbReference type="Proteomes" id="UP000789405"/>
    </source>
</evidence>
<reference evidence="2" key="1">
    <citation type="submission" date="2021-06" db="EMBL/GenBank/DDBJ databases">
        <authorList>
            <person name="Kallberg Y."/>
            <person name="Tangrot J."/>
            <person name="Rosling A."/>
        </authorList>
    </citation>
    <scope>NUCLEOTIDE SEQUENCE</scope>
    <source>
        <strain evidence="2">MA453B</strain>
    </source>
</reference>
<feature type="non-terminal residue" evidence="2">
    <location>
        <position position="68"/>
    </location>
</feature>
<dbReference type="OrthoDB" id="78947at2759"/>
<feature type="domain" description="Thioredoxin" evidence="1">
    <location>
        <begin position="35"/>
        <end position="67"/>
    </location>
</feature>
<accession>A0A9N9P308</accession>
<protein>
    <submittedName>
        <fullName evidence="2">22011_t:CDS:1</fullName>
    </submittedName>
</protein>
<dbReference type="AlphaFoldDB" id="A0A9N9P308"/>
<keyword evidence="3" id="KW-1185">Reference proteome</keyword>
<proteinExistence type="predicted"/>
<dbReference type="Pfam" id="PF06110">
    <property type="entry name" value="TXD17-like_Trx"/>
    <property type="match status" value="1"/>
</dbReference>
<feature type="non-terminal residue" evidence="2">
    <location>
        <position position="1"/>
    </location>
</feature>
<organism evidence="2 3">
    <name type="scientific">Dentiscutata erythropus</name>
    <dbReference type="NCBI Taxonomy" id="1348616"/>
    <lineage>
        <taxon>Eukaryota</taxon>
        <taxon>Fungi</taxon>
        <taxon>Fungi incertae sedis</taxon>
        <taxon>Mucoromycota</taxon>
        <taxon>Glomeromycotina</taxon>
        <taxon>Glomeromycetes</taxon>
        <taxon>Diversisporales</taxon>
        <taxon>Gigasporaceae</taxon>
        <taxon>Dentiscutata</taxon>
    </lineage>
</organism>
<evidence type="ECO:0000259" key="1">
    <source>
        <dbReference type="Pfam" id="PF06110"/>
    </source>
</evidence>
<dbReference type="SUPFAM" id="SSF52833">
    <property type="entry name" value="Thioredoxin-like"/>
    <property type="match status" value="1"/>
</dbReference>
<dbReference type="InterPro" id="IPR036249">
    <property type="entry name" value="Thioredoxin-like_sf"/>
</dbReference>
<comment type="caution">
    <text evidence="2">The sequence shown here is derived from an EMBL/GenBank/DDBJ whole genome shotgun (WGS) entry which is preliminary data.</text>
</comment>
<dbReference type="InterPro" id="IPR010357">
    <property type="entry name" value="TXNDC17_dom"/>
</dbReference>
<gene>
    <name evidence="2" type="ORF">DERYTH_LOCUS22838</name>
</gene>
<sequence length="68" mass="7619">MVEQIEIKEPTNFDVKINDISTSEIKIKTFVSIGDWCPDCKNANPVINHYLGKKTNNVLIKVSVGSKI</sequence>
<dbReference type="Proteomes" id="UP000789405">
    <property type="component" value="Unassembled WGS sequence"/>
</dbReference>